<keyword evidence="1" id="KW-0472">Membrane</keyword>
<gene>
    <name evidence="2" type="ORF">KQI86_09420</name>
</gene>
<feature type="transmembrane region" description="Helical" evidence="1">
    <location>
        <begin position="126"/>
        <end position="144"/>
    </location>
</feature>
<dbReference type="Proteomes" id="UP000726170">
    <property type="component" value="Unassembled WGS sequence"/>
</dbReference>
<keyword evidence="1" id="KW-1133">Transmembrane helix</keyword>
<dbReference type="Pfam" id="PF11193">
    <property type="entry name" value="DUF2812"/>
    <property type="match status" value="1"/>
</dbReference>
<dbReference type="InterPro" id="IPR021359">
    <property type="entry name" value="DUF2812"/>
</dbReference>
<evidence type="ECO:0000256" key="1">
    <source>
        <dbReference type="SAM" id="Phobius"/>
    </source>
</evidence>
<protein>
    <submittedName>
        <fullName evidence="2">DUF2812 domain-containing protein</fullName>
    </submittedName>
</protein>
<evidence type="ECO:0000313" key="2">
    <source>
        <dbReference type="EMBL" id="MBU5484549.1"/>
    </source>
</evidence>
<proteinExistence type="predicted"/>
<dbReference type="RefSeq" id="WP_216439019.1">
    <property type="nucleotide sequence ID" value="NZ_JAHLQF010000002.1"/>
</dbReference>
<keyword evidence="1" id="KW-0812">Transmembrane</keyword>
<name>A0ABS6EH64_9CLOT</name>
<organism evidence="2 3">
    <name type="scientific">Clostridium mobile</name>
    <dbReference type="NCBI Taxonomy" id="2841512"/>
    <lineage>
        <taxon>Bacteria</taxon>
        <taxon>Bacillati</taxon>
        <taxon>Bacillota</taxon>
        <taxon>Clostridia</taxon>
        <taxon>Eubacteriales</taxon>
        <taxon>Clostridiaceae</taxon>
        <taxon>Clostridium</taxon>
    </lineage>
</organism>
<evidence type="ECO:0000313" key="3">
    <source>
        <dbReference type="Proteomes" id="UP000726170"/>
    </source>
</evidence>
<dbReference type="EMBL" id="JAHLQF010000002">
    <property type="protein sequence ID" value="MBU5484549.1"/>
    <property type="molecule type" value="Genomic_DNA"/>
</dbReference>
<comment type="caution">
    <text evidence="2">The sequence shown here is derived from an EMBL/GenBank/DDBJ whole genome shotgun (WGS) entry which is preliminary data.</text>
</comment>
<keyword evidence="3" id="KW-1185">Reference proteome</keyword>
<feature type="transmembrane region" description="Helical" evidence="1">
    <location>
        <begin position="156"/>
        <end position="180"/>
    </location>
</feature>
<accession>A0ABS6EH64</accession>
<reference evidence="2 3" key="1">
    <citation type="submission" date="2021-06" db="EMBL/GenBank/DDBJ databases">
        <authorList>
            <person name="Sun Q."/>
            <person name="Li D."/>
        </authorList>
    </citation>
    <scope>NUCLEOTIDE SEQUENCE [LARGE SCALE GENOMIC DNA]</scope>
    <source>
        <strain evidence="2 3">MSJ-11</strain>
    </source>
</reference>
<sequence>MEKYKYLINMGLAFEEDRMMKKLSKMAKEGWILEKMTIFKYKLVKAEPKELIYSMDSKQLDDDKDKDKDKDKDEYFEFFKSSGWEHMCSLNDIHFFSAPPNTIPIYTDEENYLSKYSSSKEIYKKTLFTSVGLLIIIALIEYFLGYKMPGTILEDILFIIGIISVALVVPSLMVVTAYFLKEKKIKAHGCTRK</sequence>